<feature type="signal peptide" evidence="2">
    <location>
        <begin position="1"/>
        <end position="29"/>
    </location>
</feature>
<dbReference type="AlphaFoldDB" id="A0A940T2Q4"/>
<comment type="caution">
    <text evidence="4">The sequence shown here is derived from an EMBL/GenBank/DDBJ whole genome shotgun (WGS) entry which is preliminary data.</text>
</comment>
<dbReference type="EMBL" id="JAFIDA010000001">
    <property type="protein sequence ID" value="MBP1325322.1"/>
    <property type="molecule type" value="Genomic_DNA"/>
</dbReference>
<feature type="chain" id="PRO_5037374498" evidence="2">
    <location>
        <begin position="30"/>
        <end position="291"/>
    </location>
</feature>
<keyword evidence="5" id="KW-1185">Reference proteome</keyword>
<gene>
    <name evidence="4" type="ORF">JOF28_000554</name>
</gene>
<evidence type="ECO:0000259" key="3">
    <source>
        <dbReference type="PROSITE" id="PS50983"/>
    </source>
</evidence>
<organism evidence="4 5">
    <name type="scientific">Leucobacter exalbidus</name>
    <dbReference type="NCBI Taxonomy" id="662960"/>
    <lineage>
        <taxon>Bacteria</taxon>
        <taxon>Bacillati</taxon>
        <taxon>Actinomycetota</taxon>
        <taxon>Actinomycetes</taxon>
        <taxon>Micrococcales</taxon>
        <taxon>Microbacteriaceae</taxon>
        <taxon>Leucobacter</taxon>
    </lineage>
</organism>
<dbReference type="PROSITE" id="PS50983">
    <property type="entry name" value="FE_B12_PBP"/>
    <property type="match status" value="1"/>
</dbReference>
<sequence length="291" mass="30945">MRTINVYKVVLGVAGLFLLAGCSTAGASAAGDAAPASTEGSTQYPFTTTSCDMEVVVESAPQRIVTLEQTATETLFALGLADRMVGTAYLTDPILEEFEQEYASIPVLADLYPAQEVVLEARPDFIYTFGPGSLSADSGGTRESYQSLGVPTYLQAHACGVEGEAVSFDGYHDEVLELGKIFDVQEASETFVAGQRTRVEEAVAEPIPHAEDISFAWWYAVTDTPYLGTEISDAGNVADLLGVTNAFDDGGPGAGHRHRGRYSPTATPMCSCSQISAAAERAIRQLQRSSF</sequence>
<dbReference type="InterPro" id="IPR050902">
    <property type="entry name" value="ABC_Transporter_SBP"/>
</dbReference>
<protein>
    <submittedName>
        <fullName evidence="4">Iron complex transport system substrate-binding protein</fullName>
    </submittedName>
</protein>
<feature type="domain" description="Fe/B12 periplasmic-binding" evidence="3">
    <location>
        <begin position="63"/>
        <end position="291"/>
    </location>
</feature>
<dbReference type="SUPFAM" id="SSF53807">
    <property type="entry name" value="Helical backbone' metal receptor"/>
    <property type="match status" value="1"/>
</dbReference>
<accession>A0A940T2Q4</accession>
<dbReference type="PROSITE" id="PS51257">
    <property type="entry name" value="PROKAR_LIPOPROTEIN"/>
    <property type="match status" value="1"/>
</dbReference>
<proteinExistence type="inferred from homology"/>
<evidence type="ECO:0000256" key="2">
    <source>
        <dbReference type="SAM" id="SignalP"/>
    </source>
</evidence>
<dbReference type="PANTHER" id="PTHR30535:SF7">
    <property type="entry name" value="IRON(III) DICITRATE-BINDING PROTEIN"/>
    <property type="match status" value="1"/>
</dbReference>
<dbReference type="Gene3D" id="3.40.50.1980">
    <property type="entry name" value="Nitrogenase molybdenum iron protein domain"/>
    <property type="match status" value="2"/>
</dbReference>
<evidence type="ECO:0000313" key="5">
    <source>
        <dbReference type="Proteomes" id="UP000675163"/>
    </source>
</evidence>
<name>A0A940T2Q4_9MICO</name>
<evidence type="ECO:0000313" key="4">
    <source>
        <dbReference type="EMBL" id="MBP1325322.1"/>
    </source>
</evidence>
<dbReference type="Proteomes" id="UP000675163">
    <property type="component" value="Unassembled WGS sequence"/>
</dbReference>
<evidence type="ECO:0000256" key="1">
    <source>
        <dbReference type="ARBA" id="ARBA00008814"/>
    </source>
</evidence>
<comment type="similarity">
    <text evidence="1">Belongs to the bacterial solute-binding protein 8 family.</text>
</comment>
<keyword evidence="2" id="KW-0732">Signal</keyword>
<reference evidence="4" key="1">
    <citation type="submission" date="2021-02" db="EMBL/GenBank/DDBJ databases">
        <title>Sequencing the genomes of 1000 actinobacteria strains.</title>
        <authorList>
            <person name="Klenk H.-P."/>
        </authorList>
    </citation>
    <scope>NUCLEOTIDE SEQUENCE</scope>
    <source>
        <strain evidence="4">DSM 22850</strain>
    </source>
</reference>
<dbReference type="Pfam" id="PF01497">
    <property type="entry name" value="Peripla_BP_2"/>
    <property type="match status" value="1"/>
</dbReference>
<dbReference type="PANTHER" id="PTHR30535">
    <property type="entry name" value="VITAMIN B12-BINDING PROTEIN"/>
    <property type="match status" value="1"/>
</dbReference>
<dbReference type="InterPro" id="IPR002491">
    <property type="entry name" value="ABC_transptr_periplasmic_BD"/>
</dbReference>